<dbReference type="InterPro" id="IPR014043">
    <property type="entry name" value="Acyl_transferase_dom"/>
</dbReference>
<dbReference type="Gene3D" id="3.40.50.720">
    <property type="entry name" value="NAD(P)-binding Rossmann-like Domain"/>
    <property type="match status" value="1"/>
</dbReference>
<dbReference type="InterPro" id="IPR016036">
    <property type="entry name" value="Malonyl_transacylase_ACP-bd"/>
</dbReference>
<evidence type="ECO:0000256" key="8">
    <source>
        <dbReference type="ARBA" id="ARBA00060158"/>
    </source>
</evidence>
<comment type="function">
    <text evidence="8">Involved in the biosynthesis of antibiotic erythromycin via the biosynthesis of its aglycone precursor, 6-deoxyerythronolide B (6-dEB).</text>
</comment>
<evidence type="ECO:0000256" key="6">
    <source>
        <dbReference type="ARBA" id="ARBA00023315"/>
    </source>
</evidence>
<dbReference type="SMART" id="SM00825">
    <property type="entry name" value="PKS_KS"/>
    <property type="match status" value="1"/>
</dbReference>
<dbReference type="SMART" id="SM00822">
    <property type="entry name" value="PKS_KR"/>
    <property type="match status" value="1"/>
</dbReference>
<dbReference type="InterPro" id="IPR032821">
    <property type="entry name" value="PKS_assoc"/>
</dbReference>
<dbReference type="Gene3D" id="3.10.129.110">
    <property type="entry name" value="Polyketide synthase dehydratase"/>
    <property type="match status" value="1"/>
</dbReference>
<dbReference type="InterPro" id="IPR020807">
    <property type="entry name" value="PKS_DH"/>
</dbReference>
<dbReference type="Pfam" id="PF02801">
    <property type="entry name" value="Ketoacyl-synt_C"/>
    <property type="match status" value="1"/>
</dbReference>
<feature type="region of interest" description="C-terminal hotdog fold" evidence="12">
    <location>
        <begin position="1672"/>
        <end position="1808"/>
    </location>
</feature>
<gene>
    <name evidence="16" type="ORF">CLV71_102199</name>
</gene>
<protein>
    <recommendedName>
        <fullName evidence="11">6-deoxyerythronolide-B synthase</fullName>
        <ecNumber evidence="11">2.3.1.94</ecNumber>
    </recommendedName>
</protein>
<dbReference type="EMBL" id="SOCP01000002">
    <property type="protein sequence ID" value="TDV56134.1"/>
    <property type="molecule type" value="Genomic_DNA"/>
</dbReference>
<evidence type="ECO:0000259" key="13">
    <source>
        <dbReference type="PROSITE" id="PS50075"/>
    </source>
</evidence>
<dbReference type="InterPro" id="IPR001227">
    <property type="entry name" value="Ac_transferase_dom_sf"/>
</dbReference>
<feature type="domain" description="PKS/mFAS DH" evidence="15">
    <location>
        <begin position="1536"/>
        <end position="1808"/>
    </location>
</feature>
<dbReference type="SUPFAM" id="SSF55048">
    <property type="entry name" value="Probable ACP-binding domain of malonyl-CoA ACP transacylase"/>
    <property type="match status" value="1"/>
</dbReference>
<dbReference type="InterPro" id="IPR055123">
    <property type="entry name" value="SpnB-like_Rossmann"/>
</dbReference>
<dbReference type="FunFam" id="3.40.366.10:FF:000002">
    <property type="entry name" value="Probable polyketide synthase 2"/>
    <property type="match status" value="1"/>
</dbReference>
<keyword evidence="17" id="KW-1185">Reference proteome</keyword>
<reference evidence="16 17" key="1">
    <citation type="submission" date="2019-03" db="EMBL/GenBank/DDBJ databases">
        <title>Genomic Encyclopedia of Archaeal and Bacterial Type Strains, Phase II (KMG-II): from individual species to whole genera.</title>
        <authorList>
            <person name="Goeker M."/>
        </authorList>
    </citation>
    <scope>NUCLEOTIDE SEQUENCE [LARGE SCALE GENOMIC DNA]</scope>
    <source>
        <strain evidence="16 17">DSM 45499</strain>
    </source>
</reference>
<dbReference type="InterPro" id="IPR014031">
    <property type="entry name" value="Ketoacyl_synth_C"/>
</dbReference>
<dbReference type="CDD" id="cd08956">
    <property type="entry name" value="KR_3_FAS_SDR_x"/>
    <property type="match status" value="1"/>
</dbReference>
<dbReference type="PROSITE" id="PS50075">
    <property type="entry name" value="CARRIER"/>
    <property type="match status" value="2"/>
</dbReference>
<dbReference type="SUPFAM" id="SSF56801">
    <property type="entry name" value="Acetyl-CoA synthetase-like"/>
    <property type="match status" value="1"/>
</dbReference>
<dbReference type="InterPro" id="IPR036736">
    <property type="entry name" value="ACP-like_sf"/>
</dbReference>
<dbReference type="SUPFAM" id="SSF53901">
    <property type="entry name" value="Thiolase-like"/>
    <property type="match status" value="1"/>
</dbReference>
<dbReference type="Pfam" id="PF21089">
    <property type="entry name" value="PKS_DH_N"/>
    <property type="match status" value="1"/>
</dbReference>
<evidence type="ECO:0000313" key="16">
    <source>
        <dbReference type="EMBL" id="TDV56134.1"/>
    </source>
</evidence>
<dbReference type="GO" id="GO:0004312">
    <property type="term" value="F:fatty acid synthase activity"/>
    <property type="evidence" value="ECO:0007669"/>
    <property type="project" value="TreeGrafter"/>
</dbReference>
<dbReference type="Proteomes" id="UP000294927">
    <property type="component" value="Unassembled WGS sequence"/>
</dbReference>
<evidence type="ECO:0000256" key="10">
    <source>
        <dbReference type="ARBA" id="ARBA00063272"/>
    </source>
</evidence>
<feature type="domain" description="Ketosynthase family 3 (KS3)" evidence="14">
    <location>
        <begin position="644"/>
        <end position="1068"/>
    </location>
</feature>
<dbReference type="InterPro" id="IPR049900">
    <property type="entry name" value="PKS_mFAS_DH"/>
</dbReference>
<dbReference type="GO" id="GO:0031177">
    <property type="term" value="F:phosphopantetheine binding"/>
    <property type="evidence" value="ECO:0007669"/>
    <property type="project" value="InterPro"/>
</dbReference>
<feature type="domain" description="Carrier" evidence="13">
    <location>
        <begin position="2275"/>
        <end position="2350"/>
    </location>
</feature>
<dbReference type="Pfam" id="PF08659">
    <property type="entry name" value="KR"/>
    <property type="match status" value="1"/>
</dbReference>
<keyword evidence="4" id="KW-0677">Repeat</keyword>
<dbReference type="InterPro" id="IPR009081">
    <property type="entry name" value="PP-bd_ACP"/>
</dbReference>
<dbReference type="Pfam" id="PF00501">
    <property type="entry name" value="AMP-binding"/>
    <property type="match status" value="1"/>
</dbReference>
<evidence type="ECO:0000256" key="1">
    <source>
        <dbReference type="ARBA" id="ARBA00022450"/>
    </source>
</evidence>
<dbReference type="InterPro" id="IPR016039">
    <property type="entry name" value="Thiolase-like"/>
</dbReference>
<comment type="subunit">
    <text evidence="10">Homodimer. Erythronolide synthase is composed of EryAI, EryAII and EryAIII multimodular (2 modules) polypeptides each coding for a functional synthase subunit which participates in 2 of the six FAS-like elongation steps required for formation of the polyketide. Module 1, 2, 3, 4, 5, and 6 participating in biosynthesis steps 1, 2, 3, 4, 5, and 6, respectively.</text>
</comment>
<dbReference type="FunFam" id="3.40.47.10:FF:000019">
    <property type="entry name" value="Polyketide synthase type I"/>
    <property type="match status" value="1"/>
</dbReference>
<dbReference type="InterPro" id="IPR013968">
    <property type="entry name" value="PKS_KR"/>
</dbReference>
<dbReference type="PROSITE" id="PS00012">
    <property type="entry name" value="PHOSPHOPANTETHEINE"/>
    <property type="match status" value="1"/>
</dbReference>
<evidence type="ECO:0000256" key="4">
    <source>
        <dbReference type="ARBA" id="ARBA00022737"/>
    </source>
</evidence>
<dbReference type="Pfam" id="PF16197">
    <property type="entry name" value="KAsynt_C_assoc"/>
    <property type="match status" value="1"/>
</dbReference>
<dbReference type="PANTHER" id="PTHR43775">
    <property type="entry name" value="FATTY ACID SYNTHASE"/>
    <property type="match status" value="1"/>
</dbReference>
<dbReference type="InterPro" id="IPR016035">
    <property type="entry name" value="Acyl_Trfase/lysoPLipase"/>
</dbReference>
<evidence type="ECO:0000256" key="7">
    <source>
        <dbReference type="ARBA" id="ARBA00052442"/>
    </source>
</evidence>
<dbReference type="InterPro" id="IPR045851">
    <property type="entry name" value="AMP-bd_C_sf"/>
</dbReference>
<dbReference type="InterPro" id="IPR049551">
    <property type="entry name" value="PKS_DH_C"/>
</dbReference>
<dbReference type="InterPro" id="IPR050091">
    <property type="entry name" value="PKS_NRPS_Biosynth_Enz"/>
</dbReference>
<feature type="region of interest" description="N-terminal hotdog fold" evidence="12">
    <location>
        <begin position="1536"/>
        <end position="1660"/>
    </location>
</feature>
<evidence type="ECO:0000313" key="17">
    <source>
        <dbReference type="Proteomes" id="UP000294927"/>
    </source>
</evidence>
<dbReference type="GO" id="GO:0004315">
    <property type="term" value="F:3-oxoacyl-[acyl-carrier-protein] synthase activity"/>
    <property type="evidence" value="ECO:0007669"/>
    <property type="project" value="InterPro"/>
</dbReference>
<accession>A0A4R7W106</accession>
<feature type="active site" description="Proton donor; for dehydratase activity" evidence="12">
    <location>
        <position position="1733"/>
    </location>
</feature>
<evidence type="ECO:0000256" key="5">
    <source>
        <dbReference type="ARBA" id="ARBA00023268"/>
    </source>
</evidence>
<dbReference type="InterPro" id="IPR042104">
    <property type="entry name" value="PKS_dehydratase_sf"/>
</dbReference>
<dbReference type="Gene3D" id="3.30.70.3290">
    <property type="match status" value="1"/>
</dbReference>
<sequence length="2430" mass="253189">MLRTELIRPLPELLVAHAEHRADTVAFADSGRAVTYGELARRTERLAGHLADLDLYQGDRVVICLDDGVDLVESCLGVLRAGGIGVPVGPLWTDDELAHVLADSAADLVVTDAAHLDRFAALAADNPYLRVVLTGVDRVPETAPEGTVSFTELVATDAESPARDDLELDDLAFLTYTQGTTGRPKGVLTSQRNALWPVAACYVPVLGLSAEDRVVSTLPLFDHGGHHLCVLGVTAIGATARIATAEDLPAVLADEPGAVLAATPATHAELVATSAGAVSPRLGLVLGEAGTEDLRQSFAAAFGVPLLDTYATAETCGPIAANWPTGARVGTSCGVPVPGLNVRLVDPGTGADVGAGVVGEVWVNGPNVMAGGYHNLPEQTAAVLRDGWYRTGDLARRDEYGYLTITGRRQDVIVSDGENLYPEPIEDVLRGVPGVVDAAVVGVPNTRHGAVPVGFVVPAEDGPDPDQLAAACRDRLREVQLPQEIHAIDPLPRTGFGRLRRHALLDGATRPLVALARPADAAEHRTGEEEQALDALRERLSGLPVTEQEGVLLDLVRAGVVDTGMPGGFDADRAFRDAGFTSLTAVDLRNRLNVVTGLRLPVTTVFDYPTPRALASYLRAELFGHPAAGDADTATPAGTRDADDDRIAIVGMACRLPGGIASPADLWRVVEGELDVIGEFPTDRGWDIDGVFDPDPERSGRSYVRHGGFLADAAGFDAGFFGISPREALAMDPQQRLMLETSWEALEHAGIAPTSLRGSQTGVFSGVVAQDYGAGTKPEAVEGHWLTGMASSVASGRVSYVLGLEGPSLTVDTACSSSLVALHLAVAALRRGECSLALAGGTTVIATPDVFVEFSRQRGLAPDGRSKSFSADADGTSWAEGAGVLVVERLSDARRNGHRILAVVRGSAVNQDGASNGLTAPNGPSQQRVIRAALADAGLSTLDVDAVEAHGTGTRLGDPIEAQAIIATYGQDRPEDRPLWLGSLKSNIGHPQAAAGVAGVIKMVEAMRHGVLPKTLHLDEPTPKVDWAAGSVELLTEARDWPRADTPRRAGVSSFGMSGTNAHVVLEEAPEDAAARTVDASAPVVPWVLSARSEEALAAQAARLRDFVDADRDLALADVGFSLATTRALLDHRAMVTAGDRDGFLSGLTALATGEPAAGVVTGLGAAGGKVAWVFPGQGGQWVGMAAELLESSPVFALAMSGCVAALEPHVEWAVWPVLRGEADAESLERVDVVQPVLWAVMVSLAALWRSCGVLPAAVVGHSQGEIAAACVAGALSLADGARVVALRSRAITALSGLGGMVSVSLPAAEVEELLSRWDGVVSVAAVNGPASVVVSGAVDALEELLADCEARGVRARRIPVDYASHSHYVERIREDILSSLAGLSPVTSRVTFCSTVTGEPIDTAALDAEYWYRNLRGTVRFAETVDALLADGYAHFVEVSPHPVLVTAIQDSLERAGTTGSAVGTLRRDEGGLDRFLTSVGQAHCAGVDVDWSASFTGARTVDLPTYAFQHERYWLTGSGGGVDATSLGQTAVDHPLLTAEVRWPDTSGVVVTGRLSRSTHPWLVDHAVDGTVIVPGAALVELALLAGDQVGCGHLDELLVTSPMILPDGDALSLHVVVGAPEDDERAVTIYSRDGSAPADAPWHQHAGGTLTTREPQGSADLAVWPPAGAEPVDLDGFYDELTTAGFGYGPAFQGLRRAWRRDGEIFAEAVLPESLAGEAARYGLHPALLDAALHGLLVDRSSTEVRLPFSWSGVALHATGATSVRVHLTRGATDSVTARLADPTGAPVATIEGLTLRPLAAGALTAGRAADALFSLEWTPAAGEQGTVRAASLGTDTLGLGESYTDLAALADATSIPGVVVHTVAPGTGASAEAVRTLTGDTLALLQDWLSEERLADSRLVLVTTGAVAVEPGQDADLAGAAVWGLVRTAQTEHADRFTLVDVDDHADTRAALPAVLAAQEPQLAVRAGHVLVPRLARATVLDDDTSMVDPDGTVLITGGTGVLGGALARHLVTNHGVRHLVLTSRRGVAAEGAFDLLEELTALGADVTVAACDTADRAALAELLADLTHPLTGVVHAAGVLDDATVGSLTPQQLDAVLRPKVDAAVHLHELTRTLDLRLFAMFSSAAGVLGTPGQANYAAANAALDALAQHRHAHGLPATALAWGMWAQATGMTAHLDETDRERLRRAGTLSLSTAEGMALFDTATRLGTATVVPIKLDLAALREQARTTPVPAVLRGLVRVRRAAGSVDPGQAGALRDRLAALPADGREQAVLDLVGTQVAVVLGHTTTRAVSPDRAFSELGFDSLTAVDLRNRLNAATGMRLPATLVFDYPTPGALVRHLCASLVPEEQQAPEDGQAPSEAEIRRALATVPIASLEAAGVIDIVLRLSRTGEPAPVEEPKPEAAIDEMDVASLLLHARNLRRTA</sequence>
<dbReference type="GO" id="GO:0006633">
    <property type="term" value="P:fatty acid biosynthetic process"/>
    <property type="evidence" value="ECO:0007669"/>
    <property type="project" value="InterPro"/>
</dbReference>
<dbReference type="SUPFAM" id="SSF52151">
    <property type="entry name" value="FabD/lysophospholipase-like"/>
    <property type="match status" value="1"/>
</dbReference>
<dbReference type="PROSITE" id="PS52004">
    <property type="entry name" value="KS3_2"/>
    <property type="match status" value="1"/>
</dbReference>
<dbReference type="InterPro" id="IPR006162">
    <property type="entry name" value="Ppantetheine_attach_site"/>
</dbReference>
<proteinExistence type="predicted"/>
<evidence type="ECO:0000256" key="11">
    <source>
        <dbReference type="ARBA" id="ARBA00066981"/>
    </source>
</evidence>
<dbReference type="SMART" id="SM00826">
    <property type="entry name" value="PKS_DH"/>
    <property type="match status" value="1"/>
</dbReference>
<evidence type="ECO:0000259" key="15">
    <source>
        <dbReference type="PROSITE" id="PS52019"/>
    </source>
</evidence>
<comment type="caution">
    <text evidence="16">The sequence shown here is derived from an EMBL/GenBank/DDBJ whole genome shotgun (WGS) entry which is preliminary data.</text>
</comment>
<dbReference type="Gene3D" id="3.40.366.10">
    <property type="entry name" value="Malonyl-Coenzyme A Acyl Carrier Protein, domain 2"/>
    <property type="match status" value="1"/>
</dbReference>
<dbReference type="PROSITE" id="PS00606">
    <property type="entry name" value="KS3_1"/>
    <property type="match status" value="1"/>
</dbReference>
<dbReference type="Pfam" id="PF14765">
    <property type="entry name" value="PS-DH"/>
    <property type="match status" value="1"/>
</dbReference>
<keyword evidence="3 16" id="KW-0808">Transferase</keyword>
<name>A0A4R7W106_9PSEU</name>
<feature type="domain" description="Carrier" evidence="13">
    <location>
        <begin position="543"/>
        <end position="622"/>
    </location>
</feature>
<dbReference type="InterPro" id="IPR042099">
    <property type="entry name" value="ANL_N_sf"/>
</dbReference>
<dbReference type="SUPFAM" id="SSF51735">
    <property type="entry name" value="NAD(P)-binding Rossmann-fold domains"/>
    <property type="match status" value="2"/>
</dbReference>
<dbReference type="GO" id="GO:0047879">
    <property type="term" value="F:erythronolide synthase activity"/>
    <property type="evidence" value="ECO:0007669"/>
    <property type="project" value="UniProtKB-EC"/>
</dbReference>
<evidence type="ECO:0000256" key="9">
    <source>
        <dbReference type="ARBA" id="ARBA00060622"/>
    </source>
</evidence>
<dbReference type="Gene3D" id="1.10.1200.10">
    <property type="entry name" value="ACP-like"/>
    <property type="match status" value="2"/>
</dbReference>
<dbReference type="InterPro" id="IPR020806">
    <property type="entry name" value="PKS_PP-bd"/>
</dbReference>
<dbReference type="InterPro" id="IPR018201">
    <property type="entry name" value="Ketoacyl_synth_AS"/>
</dbReference>
<dbReference type="InterPro" id="IPR000873">
    <property type="entry name" value="AMP-dep_synth/lig_dom"/>
</dbReference>
<dbReference type="InterPro" id="IPR049552">
    <property type="entry name" value="PKS_DH_N"/>
</dbReference>
<comment type="pathway">
    <text evidence="9">Antibiotic biosynthesis; erythromycin biosynthesis.</text>
</comment>
<dbReference type="InterPro" id="IPR020841">
    <property type="entry name" value="PKS_Beta-ketoAc_synthase_dom"/>
</dbReference>
<dbReference type="InterPro" id="IPR014030">
    <property type="entry name" value="Ketoacyl_synth_N"/>
</dbReference>
<dbReference type="PROSITE" id="PS52019">
    <property type="entry name" value="PKS_MFAS_DH"/>
    <property type="match status" value="1"/>
</dbReference>
<dbReference type="Gene3D" id="3.30.300.30">
    <property type="match status" value="1"/>
</dbReference>
<dbReference type="Gene3D" id="3.40.47.10">
    <property type="match status" value="1"/>
</dbReference>
<organism evidence="16 17">
    <name type="scientific">Actinophytocola oryzae</name>
    <dbReference type="NCBI Taxonomy" id="502181"/>
    <lineage>
        <taxon>Bacteria</taxon>
        <taxon>Bacillati</taxon>
        <taxon>Actinomycetota</taxon>
        <taxon>Actinomycetes</taxon>
        <taxon>Pseudonocardiales</taxon>
        <taxon>Pseudonocardiaceae</taxon>
    </lineage>
</organism>
<dbReference type="FunFam" id="1.10.1200.10:FF:000007">
    <property type="entry name" value="Probable polyketide synthase pks17"/>
    <property type="match status" value="1"/>
</dbReference>
<dbReference type="Pfam" id="PF00698">
    <property type="entry name" value="Acyl_transf_1"/>
    <property type="match status" value="1"/>
</dbReference>
<dbReference type="SMART" id="SM01294">
    <property type="entry name" value="PKS_PP_betabranch"/>
    <property type="match status" value="1"/>
</dbReference>
<dbReference type="SMART" id="SM00823">
    <property type="entry name" value="PKS_PP"/>
    <property type="match status" value="2"/>
</dbReference>
<dbReference type="RefSeq" id="WP_208297392.1">
    <property type="nucleotide sequence ID" value="NZ_SOCP01000002.1"/>
</dbReference>
<dbReference type="SMART" id="SM00827">
    <property type="entry name" value="PKS_AT"/>
    <property type="match status" value="1"/>
</dbReference>
<feature type="active site" description="Proton acceptor; for dehydratase activity" evidence="12">
    <location>
        <position position="1568"/>
    </location>
</feature>
<evidence type="ECO:0000259" key="14">
    <source>
        <dbReference type="PROSITE" id="PS52004"/>
    </source>
</evidence>
<dbReference type="Gene3D" id="3.40.50.12780">
    <property type="entry name" value="N-terminal domain of ligase-like"/>
    <property type="match status" value="1"/>
</dbReference>
<evidence type="ECO:0000256" key="3">
    <source>
        <dbReference type="ARBA" id="ARBA00022679"/>
    </source>
</evidence>
<dbReference type="Pfam" id="PF13193">
    <property type="entry name" value="AMP-binding_C"/>
    <property type="match status" value="1"/>
</dbReference>
<comment type="catalytic activity">
    <reaction evidence="7">
        <text>6 (S)-methylmalonyl-CoA + propanoyl-CoA + 6 NADPH + 12 H(+) = 6-deoxyerythronolide B + 6 CO2 + 6 NADP(+) + 7 CoA + H2O</text>
        <dbReference type="Rhea" id="RHEA:23068"/>
        <dbReference type="ChEBI" id="CHEBI:15377"/>
        <dbReference type="ChEBI" id="CHEBI:15378"/>
        <dbReference type="ChEBI" id="CHEBI:16089"/>
        <dbReference type="ChEBI" id="CHEBI:16526"/>
        <dbReference type="ChEBI" id="CHEBI:57287"/>
        <dbReference type="ChEBI" id="CHEBI:57327"/>
        <dbReference type="ChEBI" id="CHEBI:57392"/>
        <dbReference type="ChEBI" id="CHEBI:57783"/>
        <dbReference type="ChEBI" id="CHEBI:58349"/>
        <dbReference type="EC" id="2.3.1.94"/>
    </reaction>
</comment>
<dbReference type="InterPro" id="IPR036291">
    <property type="entry name" value="NAD(P)-bd_dom_sf"/>
</dbReference>
<keyword evidence="2" id="KW-0597">Phosphoprotein</keyword>
<dbReference type="EC" id="2.3.1.94" evidence="11"/>
<dbReference type="InterPro" id="IPR057326">
    <property type="entry name" value="KR_dom"/>
</dbReference>
<dbReference type="PANTHER" id="PTHR43775:SF51">
    <property type="entry name" value="INACTIVE PHENOLPHTHIOCEROL SYNTHESIS POLYKETIDE SYNTHASE TYPE I PKS1-RELATED"/>
    <property type="match status" value="1"/>
</dbReference>
<evidence type="ECO:0000256" key="2">
    <source>
        <dbReference type="ARBA" id="ARBA00022553"/>
    </source>
</evidence>
<keyword evidence="1" id="KW-0596">Phosphopantetheine</keyword>
<evidence type="ECO:0000256" key="12">
    <source>
        <dbReference type="PROSITE-ProRule" id="PRU01363"/>
    </source>
</evidence>
<dbReference type="Pfam" id="PF00109">
    <property type="entry name" value="ketoacyl-synt"/>
    <property type="match status" value="1"/>
</dbReference>
<dbReference type="CDD" id="cd00833">
    <property type="entry name" value="PKS"/>
    <property type="match status" value="1"/>
</dbReference>
<dbReference type="Pfam" id="PF00550">
    <property type="entry name" value="PP-binding"/>
    <property type="match status" value="2"/>
</dbReference>
<keyword evidence="6" id="KW-0012">Acyltransferase</keyword>
<keyword evidence="5" id="KW-0511">Multifunctional enzyme</keyword>
<dbReference type="InterPro" id="IPR025110">
    <property type="entry name" value="AMP-bd_C"/>
</dbReference>
<dbReference type="SUPFAM" id="SSF47336">
    <property type="entry name" value="ACP-like"/>
    <property type="match status" value="2"/>
</dbReference>
<dbReference type="Pfam" id="PF22953">
    <property type="entry name" value="SpnB_Rossmann"/>
    <property type="match status" value="1"/>
</dbReference>